<keyword evidence="6" id="KW-0653">Protein transport</keyword>
<name>D3VAU5_XENNA</name>
<dbReference type="Proteomes" id="UP000008075">
    <property type="component" value="Chromosome"/>
</dbReference>
<gene>
    <name evidence="10" type="ordered locus">XNC1_3689</name>
</gene>
<dbReference type="eggNOG" id="COG2831">
    <property type="taxonomic scope" value="Bacteria"/>
</dbReference>
<dbReference type="Gene3D" id="3.10.20.310">
    <property type="entry name" value="membrane protein fhac"/>
    <property type="match status" value="1"/>
</dbReference>
<dbReference type="EMBL" id="FN667742">
    <property type="protein sequence ID" value="CBJ91720.1"/>
    <property type="molecule type" value="Genomic_DNA"/>
</dbReference>
<dbReference type="GO" id="GO:0008320">
    <property type="term" value="F:protein transmembrane transporter activity"/>
    <property type="evidence" value="ECO:0007669"/>
    <property type="project" value="TreeGrafter"/>
</dbReference>
<dbReference type="Pfam" id="PF08479">
    <property type="entry name" value="POTRA_2"/>
    <property type="match status" value="1"/>
</dbReference>
<dbReference type="InterPro" id="IPR034746">
    <property type="entry name" value="POTRA"/>
</dbReference>
<dbReference type="GO" id="GO:0046819">
    <property type="term" value="P:protein secretion by the type V secretion system"/>
    <property type="evidence" value="ECO:0007669"/>
    <property type="project" value="TreeGrafter"/>
</dbReference>
<keyword evidence="7" id="KW-0472">Membrane</keyword>
<keyword evidence="4" id="KW-1134">Transmembrane beta strand</keyword>
<dbReference type="AlphaFoldDB" id="D3VAU5"/>
<dbReference type="PROSITE" id="PS51779">
    <property type="entry name" value="POTRA"/>
    <property type="match status" value="1"/>
</dbReference>
<evidence type="ECO:0000256" key="6">
    <source>
        <dbReference type="ARBA" id="ARBA00022927"/>
    </source>
</evidence>
<dbReference type="Gene3D" id="2.40.160.50">
    <property type="entry name" value="membrane protein fhac: a member of the omp85/tpsb transporter family"/>
    <property type="match status" value="1"/>
</dbReference>
<keyword evidence="3" id="KW-0813">Transport</keyword>
<evidence type="ECO:0000256" key="4">
    <source>
        <dbReference type="ARBA" id="ARBA00022452"/>
    </source>
</evidence>
<evidence type="ECO:0000256" key="5">
    <source>
        <dbReference type="ARBA" id="ARBA00022692"/>
    </source>
</evidence>
<sequence length="565" mass="62352">MPFYLLGRISAYFSGLLIFALLIISGKSAAASFVSPVDQDAITQQQKDLLQQAQQQRDEIRNSITLSPLTVPASDDEGSFCHSIHYIQFEGAESLSLSVQQALSEPYISRCLTAGKINELVRKVSNAYIERGYVTSLAGLKVQDLSTGILTITVTEGKVGSILLDGEAPLALKMAFPNMAGKTLNLRDIEQGMEQLNRLPSQQITIDIQPAEQSGYSDIILKRVVAQLPIHASLGMDNSGQKNTGREQINTTLGLDNLLHLADLWSISASRNSDFRNNHQNWSVTSGVTIPYGYWSFDYQYARNGSFQMIPVGSGSYRHKGKGQTHQLKVNRTLYRDGKQKLALNMGITRRQTSNIAAGVKFAISSPTLSAASLGTSYSTVLAGGYFTFNPTLSHGLNIWGATKDDASDHNAPRSQFRKFSLSSSYFIPVTEDIYYLTSLYGQFTPDNLYAGERLSLGGQYSVRGFKEQNLMGNNGGYWRHELNWKLIKLPLLGELSLNSALDTGWLENNKKRQLEGGNVTGTSLGISLNNTRMNQMVTVGKPLIYSAHLKPDHWVVYWSASLNF</sequence>
<dbReference type="InterPro" id="IPR027282">
    <property type="entry name" value="TPS"/>
</dbReference>
<dbReference type="InterPro" id="IPR051544">
    <property type="entry name" value="TPS_OM_transporter"/>
</dbReference>
<dbReference type="InterPro" id="IPR005565">
    <property type="entry name" value="Hemolysn_activator_HlyB_C"/>
</dbReference>
<dbReference type="PANTHER" id="PTHR34597">
    <property type="entry name" value="SLR1661 PROTEIN"/>
    <property type="match status" value="1"/>
</dbReference>
<keyword evidence="11" id="KW-1185">Reference proteome</keyword>
<dbReference type="Pfam" id="PF17287">
    <property type="entry name" value="POTRA_3"/>
    <property type="match status" value="1"/>
</dbReference>
<dbReference type="Pfam" id="PF03865">
    <property type="entry name" value="ShlB"/>
    <property type="match status" value="1"/>
</dbReference>
<dbReference type="STRING" id="406817.XNC1_3689"/>
<dbReference type="InterPro" id="IPR013686">
    <property type="entry name" value="Polypept-transport_assoc_ShlB"/>
</dbReference>
<proteinExistence type="inferred from homology"/>
<keyword evidence="5" id="KW-0812">Transmembrane</keyword>
<dbReference type="PIRSF" id="PIRSF029745">
    <property type="entry name" value="FhaC"/>
    <property type="match status" value="1"/>
</dbReference>
<evidence type="ECO:0000256" key="1">
    <source>
        <dbReference type="ARBA" id="ARBA00004442"/>
    </source>
</evidence>
<evidence type="ECO:0000256" key="2">
    <source>
        <dbReference type="ARBA" id="ARBA00009055"/>
    </source>
</evidence>
<organism evidence="10 11">
    <name type="scientific">Xenorhabdus nematophila (strain ATCC 19061 / DSM 3370 / CCUG 14189 / LMG 1036 / NCIMB 9965 / AN6)</name>
    <dbReference type="NCBI Taxonomy" id="406817"/>
    <lineage>
        <taxon>Bacteria</taxon>
        <taxon>Pseudomonadati</taxon>
        <taxon>Pseudomonadota</taxon>
        <taxon>Gammaproteobacteria</taxon>
        <taxon>Enterobacterales</taxon>
        <taxon>Morganellaceae</taxon>
        <taxon>Xenorhabdus</taxon>
    </lineage>
</organism>
<dbReference type="KEGG" id="xne:XNC1_3689"/>
<evidence type="ECO:0000256" key="3">
    <source>
        <dbReference type="ARBA" id="ARBA00022448"/>
    </source>
</evidence>
<accession>D3VAU5</accession>
<feature type="domain" description="POTRA" evidence="9">
    <location>
        <begin position="82"/>
        <end position="157"/>
    </location>
</feature>
<evidence type="ECO:0000256" key="7">
    <source>
        <dbReference type="ARBA" id="ARBA00023136"/>
    </source>
</evidence>
<reference evidence="10 11" key="1">
    <citation type="journal article" date="2011" name="PLoS ONE">
        <title>The entomopathogenic bacterial endosymbionts xenorhabdus and photorhabdus: convergent lifestyles from divergent genomes.</title>
        <authorList>
            <person name="Chaston J.M."/>
            <person name="Suen G."/>
            <person name="Tucker S.L."/>
            <person name="Andersen A.W."/>
            <person name="Bhasin A."/>
            <person name="Bode E."/>
            <person name="Bode H.B."/>
            <person name="Brachmann A.O."/>
            <person name="Cowles C.E."/>
            <person name="Cowles K.N."/>
            <person name="Darby C."/>
            <person name="de Leon L."/>
            <person name="Drace K."/>
            <person name="Du Z."/>
            <person name="Givaudan A."/>
            <person name="Herbert Tran E.E."/>
            <person name="Jewell K.A."/>
            <person name="Knack J.J."/>
            <person name="Krasomil-Osterfeld K.C."/>
            <person name="Kukor R."/>
            <person name="Lanois A."/>
            <person name="Latreille P."/>
            <person name="Leimgruber N.K."/>
            <person name="Lipke C.M."/>
            <person name="Liu R."/>
            <person name="Lu X."/>
            <person name="Martens E.C."/>
            <person name="Marri P.R."/>
            <person name="Medigue C."/>
            <person name="Menard M.L."/>
            <person name="Miller N.M."/>
            <person name="Morales-Soto N."/>
            <person name="Norton S."/>
            <person name="Ogier J.C."/>
            <person name="Orchard S.S."/>
            <person name="Park D."/>
            <person name="Park Y."/>
            <person name="Qurollo B.A."/>
            <person name="Sugar D.R."/>
            <person name="Richards G.R."/>
            <person name="Rouy Z."/>
            <person name="Slominski B."/>
            <person name="Slominski K."/>
            <person name="Snyder H."/>
            <person name="Tjaden B.C."/>
            <person name="van der Hoeven R."/>
            <person name="Welch R.D."/>
            <person name="Wheeler C."/>
            <person name="Xiang B."/>
            <person name="Barbazuk B."/>
            <person name="Gaudriault S."/>
            <person name="Goodner B."/>
            <person name="Slater S.C."/>
            <person name="Forst S."/>
            <person name="Goldman B.S."/>
            <person name="Goodrich-Blair H."/>
        </authorList>
    </citation>
    <scope>NUCLEOTIDE SEQUENCE [LARGE SCALE GENOMIC DNA]</scope>
    <source>
        <strain evidence="11">ATCC 19061 / DSM 3370 / CCUG 14189 / LMG 1036 / NCIMB 9965 / AN6</strain>
    </source>
</reference>
<evidence type="ECO:0000259" key="9">
    <source>
        <dbReference type="PROSITE" id="PS51779"/>
    </source>
</evidence>
<comment type="subcellular location">
    <subcellularLocation>
        <location evidence="1">Cell outer membrane</location>
    </subcellularLocation>
</comment>
<dbReference type="GO" id="GO:0009279">
    <property type="term" value="C:cell outer membrane"/>
    <property type="evidence" value="ECO:0007669"/>
    <property type="project" value="UniProtKB-SubCell"/>
</dbReference>
<dbReference type="GO" id="GO:0098046">
    <property type="term" value="C:type V protein secretion system complex"/>
    <property type="evidence" value="ECO:0007669"/>
    <property type="project" value="TreeGrafter"/>
</dbReference>
<keyword evidence="8" id="KW-0998">Cell outer membrane</keyword>
<evidence type="ECO:0000313" key="10">
    <source>
        <dbReference type="EMBL" id="CBJ91720.1"/>
    </source>
</evidence>
<evidence type="ECO:0000313" key="11">
    <source>
        <dbReference type="Proteomes" id="UP000008075"/>
    </source>
</evidence>
<dbReference type="PANTHER" id="PTHR34597:SF3">
    <property type="entry name" value="OUTER MEMBRANE TRANSPORTER CDIB"/>
    <property type="match status" value="1"/>
</dbReference>
<protein>
    <submittedName>
        <fullName evidence="10">TpsB protein</fullName>
    </submittedName>
</protein>
<evidence type="ECO:0000256" key="8">
    <source>
        <dbReference type="ARBA" id="ARBA00023237"/>
    </source>
</evidence>
<dbReference type="HOGENOM" id="CLU_020581_4_1_6"/>
<dbReference type="GeneID" id="24905654"/>
<dbReference type="RefSeq" id="WP_013185231.1">
    <property type="nucleotide sequence ID" value="NC_014228.1"/>
</dbReference>
<comment type="similarity">
    <text evidence="2">Belongs to the TPS (TC 1.B.20) family.</text>
</comment>
<dbReference type="InterPro" id="IPR035251">
    <property type="entry name" value="ShlB_POTRA"/>
</dbReference>